<accession>A0A9N9AJC8</accession>
<protein>
    <submittedName>
        <fullName evidence="2">17540_t:CDS:1</fullName>
    </submittedName>
</protein>
<dbReference type="Proteomes" id="UP000789405">
    <property type="component" value="Unassembled WGS sequence"/>
</dbReference>
<evidence type="ECO:0000313" key="2">
    <source>
        <dbReference type="EMBL" id="CAG8532471.1"/>
    </source>
</evidence>
<gene>
    <name evidence="2" type="ORF">DERYTH_LOCUS4412</name>
</gene>
<organism evidence="2 3">
    <name type="scientific">Dentiscutata erythropus</name>
    <dbReference type="NCBI Taxonomy" id="1348616"/>
    <lineage>
        <taxon>Eukaryota</taxon>
        <taxon>Fungi</taxon>
        <taxon>Fungi incertae sedis</taxon>
        <taxon>Mucoromycota</taxon>
        <taxon>Glomeromycotina</taxon>
        <taxon>Glomeromycetes</taxon>
        <taxon>Diversisporales</taxon>
        <taxon>Gigasporaceae</taxon>
        <taxon>Dentiscutata</taxon>
    </lineage>
</organism>
<evidence type="ECO:0000256" key="1">
    <source>
        <dbReference type="SAM" id="MobiDB-lite"/>
    </source>
</evidence>
<dbReference type="EMBL" id="CAJVPY010001689">
    <property type="protein sequence ID" value="CAG8532471.1"/>
    <property type="molecule type" value="Genomic_DNA"/>
</dbReference>
<name>A0A9N9AJC8_9GLOM</name>
<comment type="caution">
    <text evidence="2">The sequence shown here is derived from an EMBL/GenBank/DDBJ whole genome shotgun (WGS) entry which is preliminary data.</text>
</comment>
<dbReference type="AlphaFoldDB" id="A0A9N9AJC8"/>
<reference evidence="2" key="1">
    <citation type="submission" date="2021-06" db="EMBL/GenBank/DDBJ databases">
        <authorList>
            <person name="Kallberg Y."/>
            <person name="Tangrot J."/>
            <person name="Rosling A."/>
        </authorList>
    </citation>
    <scope>NUCLEOTIDE SEQUENCE</scope>
    <source>
        <strain evidence="2">MA453B</strain>
    </source>
</reference>
<evidence type="ECO:0000313" key="3">
    <source>
        <dbReference type="Proteomes" id="UP000789405"/>
    </source>
</evidence>
<keyword evidence="3" id="KW-1185">Reference proteome</keyword>
<proteinExistence type="predicted"/>
<feature type="region of interest" description="Disordered" evidence="1">
    <location>
        <begin position="82"/>
        <end position="101"/>
    </location>
</feature>
<sequence length="101" mass="11374">MKTLSMKKSSITNFCQTIKTFYVVAETSEHLCISDPFLIYEVIVIPDDEPVPEGTVLEEVVLEEIVTYPYTHEGMGFTEEERQAHAMSGCKKSRTLGPVND</sequence>